<evidence type="ECO:0000313" key="1">
    <source>
        <dbReference type="EMBL" id="KAG2252341.1"/>
    </source>
</evidence>
<dbReference type="OrthoDB" id="10602775at2759"/>
<protein>
    <submittedName>
        <fullName evidence="1">Uncharacterized protein</fullName>
    </submittedName>
</protein>
<accession>A0A8X7PI78</accession>
<name>A0A8X7PI78_BRACI</name>
<comment type="caution">
    <text evidence="1">The sequence shown here is derived from an EMBL/GenBank/DDBJ whole genome shotgun (WGS) entry which is preliminary data.</text>
</comment>
<dbReference type="Proteomes" id="UP000886595">
    <property type="component" value="Unassembled WGS sequence"/>
</dbReference>
<organism evidence="1 2">
    <name type="scientific">Brassica carinata</name>
    <name type="common">Ethiopian mustard</name>
    <name type="synonym">Abyssinian cabbage</name>
    <dbReference type="NCBI Taxonomy" id="52824"/>
    <lineage>
        <taxon>Eukaryota</taxon>
        <taxon>Viridiplantae</taxon>
        <taxon>Streptophyta</taxon>
        <taxon>Embryophyta</taxon>
        <taxon>Tracheophyta</taxon>
        <taxon>Spermatophyta</taxon>
        <taxon>Magnoliopsida</taxon>
        <taxon>eudicotyledons</taxon>
        <taxon>Gunneridae</taxon>
        <taxon>Pentapetalae</taxon>
        <taxon>rosids</taxon>
        <taxon>malvids</taxon>
        <taxon>Brassicales</taxon>
        <taxon>Brassicaceae</taxon>
        <taxon>Brassiceae</taxon>
        <taxon>Brassica</taxon>
    </lineage>
</organism>
<evidence type="ECO:0000313" key="2">
    <source>
        <dbReference type="Proteomes" id="UP000886595"/>
    </source>
</evidence>
<dbReference type="AlphaFoldDB" id="A0A8X7PI78"/>
<keyword evidence="2" id="KW-1185">Reference proteome</keyword>
<reference evidence="1 2" key="1">
    <citation type="submission" date="2020-02" db="EMBL/GenBank/DDBJ databases">
        <authorList>
            <person name="Ma Q."/>
            <person name="Huang Y."/>
            <person name="Song X."/>
            <person name="Pei D."/>
        </authorList>
    </citation>
    <scope>NUCLEOTIDE SEQUENCE [LARGE SCALE GENOMIC DNA]</scope>
    <source>
        <strain evidence="1">Sxm20200214</strain>
        <tissue evidence="1">Leaf</tissue>
    </source>
</reference>
<sequence length="192" mass="21393">MAARAMSWVPFVCCLRYHKSQLLNSLRLPFFGSRRGRGIGGFGFVWSVNLAPSWWYCQRKVSISRSRVCPLTAAVLPLIAFVGPLSSVRVGFCGFLWPDFLLLVYRVSLDSSSLDAFGPSRLGPLRVLRCGCARRLGVGLVNHASPSWWRRVLSWSFACGDPGRLSGLNNARLVDAGVLVLWRDCLFLWVDA</sequence>
<dbReference type="EMBL" id="JAAMPC010000016">
    <property type="protein sequence ID" value="KAG2252341.1"/>
    <property type="molecule type" value="Genomic_DNA"/>
</dbReference>
<proteinExistence type="predicted"/>
<gene>
    <name evidence="1" type="ORF">Bca52824_082477</name>
</gene>